<evidence type="ECO:0000313" key="7">
    <source>
        <dbReference type="EMBL" id="EAW09809.1"/>
    </source>
</evidence>
<dbReference type="PANTHER" id="PTHR32035">
    <property type="entry name" value="AURORA KINASE A-INTERACTING PROTEIN"/>
    <property type="match status" value="1"/>
</dbReference>
<keyword evidence="2" id="KW-0496">Mitochondrion</keyword>
<comment type="subcellular location">
    <subcellularLocation>
        <location evidence="1">Mitochondrion</location>
    </subcellularLocation>
</comment>
<dbReference type="SMART" id="SM01155">
    <property type="entry name" value="DUF1713"/>
    <property type="match status" value="1"/>
</dbReference>
<dbReference type="eggNOG" id="ENOG502S2R6">
    <property type="taxonomic scope" value="Eukaryota"/>
</dbReference>
<reference evidence="7 8" key="1">
    <citation type="journal article" date="2008" name="PLoS Genet.">
        <title>Genomic islands in the pathogenic filamentous fungus Aspergillus fumigatus.</title>
        <authorList>
            <person name="Fedorova N.D."/>
            <person name="Khaldi N."/>
            <person name="Joardar V.S."/>
            <person name="Maiti R."/>
            <person name="Amedeo P."/>
            <person name="Anderson M.J."/>
            <person name="Crabtree J."/>
            <person name="Silva J.C."/>
            <person name="Badger J.H."/>
            <person name="Albarraq A."/>
            <person name="Angiuoli S."/>
            <person name="Bussey H."/>
            <person name="Bowyer P."/>
            <person name="Cotty P.J."/>
            <person name="Dyer P.S."/>
            <person name="Egan A."/>
            <person name="Galens K."/>
            <person name="Fraser-Liggett C.M."/>
            <person name="Haas B.J."/>
            <person name="Inman J.M."/>
            <person name="Kent R."/>
            <person name="Lemieux S."/>
            <person name="Malavazi I."/>
            <person name="Orvis J."/>
            <person name="Roemer T."/>
            <person name="Ronning C.M."/>
            <person name="Sundaram J.P."/>
            <person name="Sutton G."/>
            <person name="Turner G."/>
            <person name="Venter J.C."/>
            <person name="White O.R."/>
            <person name="Whitty B.R."/>
            <person name="Youngman P."/>
            <person name="Wolfe K.H."/>
            <person name="Goldman G.H."/>
            <person name="Wortman J.R."/>
            <person name="Jiang B."/>
            <person name="Denning D.W."/>
            <person name="Nierman W.C."/>
        </authorList>
    </citation>
    <scope>NUCLEOTIDE SEQUENCE [LARGE SCALE GENOMIC DNA]</scope>
    <source>
        <strain evidence="8">ATCC 1007 / CBS 513.65 / DSM 816 / NCTC 3887 / NRRL 1</strain>
    </source>
</reference>
<accession>A1CKY5</accession>
<dbReference type="GeneID" id="4703536"/>
<feature type="compositionally biased region" description="Basic residues" evidence="5">
    <location>
        <begin position="354"/>
        <end position="364"/>
    </location>
</feature>
<feature type="compositionally biased region" description="Polar residues" evidence="5">
    <location>
        <begin position="276"/>
        <end position="286"/>
    </location>
</feature>
<evidence type="ECO:0000313" key="8">
    <source>
        <dbReference type="Proteomes" id="UP000006701"/>
    </source>
</evidence>
<evidence type="ECO:0000256" key="5">
    <source>
        <dbReference type="SAM" id="MobiDB-lite"/>
    </source>
</evidence>
<evidence type="ECO:0000256" key="4">
    <source>
        <dbReference type="ARBA" id="ARBA00035682"/>
    </source>
</evidence>
<dbReference type="PANTHER" id="PTHR32035:SF3">
    <property type="entry name" value="SMALL RIBOSOMAL SUBUNIT PROTEIN MS38"/>
    <property type="match status" value="1"/>
</dbReference>
<feature type="region of interest" description="Disordered" evidence="5">
    <location>
        <begin position="327"/>
        <end position="364"/>
    </location>
</feature>
<feature type="region of interest" description="Disordered" evidence="5">
    <location>
        <begin position="72"/>
        <end position="136"/>
    </location>
</feature>
<evidence type="ECO:0000256" key="3">
    <source>
        <dbReference type="ARBA" id="ARBA00035647"/>
    </source>
</evidence>
<dbReference type="HOGENOM" id="CLU_035429_0_1_1"/>
<evidence type="ECO:0000256" key="2">
    <source>
        <dbReference type="ARBA" id="ARBA00023128"/>
    </source>
</evidence>
<dbReference type="OMA" id="PSTHHMS"/>
<gene>
    <name evidence="7" type="ORF">ACLA_040250</name>
</gene>
<dbReference type="RefSeq" id="XP_001271235.1">
    <property type="nucleotide sequence ID" value="XM_001271234.1"/>
</dbReference>
<dbReference type="OrthoDB" id="5364404at2759"/>
<dbReference type="GO" id="GO:0005739">
    <property type="term" value="C:mitochondrion"/>
    <property type="evidence" value="ECO:0007669"/>
    <property type="project" value="UniProtKB-SubCell"/>
</dbReference>
<dbReference type="STRING" id="344612.A1CKY5"/>
<name>A1CKY5_ASPCL</name>
<proteinExistence type="inferred from homology"/>
<comment type="similarity">
    <text evidence="3">Belongs to the mitochondrion-specific ribosomal protein mS38 family.</text>
</comment>
<protein>
    <recommendedName>
        <fullName evidence="4">Small ribosomal subunit protein mS38</fullName>
    </recommendedName>
</protein>
<evidence type="ECO:0000256" key="1">
    <source>
        <dbReference type="ARBA" id="ARBA00004173"/>
    </source>
</evidence>
<feature type="compositionally biased region" description="Low complexity" evidence="5">
    <location>
        <begin position="80"/>
        <end position="92"/>
    </location>
</feature>
<dbReference type="Pfam" id="PF08213">
    <property type="entry name" value="COX24_C"/>
    <property type="match status" value="1"/>
</dbReference>
<feature type="region of interest" description="Disordered" evidence="5">
    <location>
        <begin position="258"/>
        <end position="286"/>
    </location>
</feature>
<dbReference type="Proteomes" id="UP000006701">
    <property type="component" value="Unassembled WGS sequence"/>
</dbReference>
<dbReference type="AlphaFoldDB" id="A1CKY5"/>
<evidence type="ECO:0000259" key="6">
    <source>
        <dbReference type="SMART" id="SM01155"/>
    </source>
</evidence>
<feature type="domain" description="Ribosomal protein mS38 C-terminal" evidence="6">
    <location>
        <begin position="349"/>
        <end position="382"/>
    </location>
</feature>
<sequence length="383" mass="42099">MINSDFDFAFAFDDSCRLQPNTVTQLLGYSILKMLSSSLRRAAWAPIVPIPGISRTTSQALAATSNGLLGATEHVRQRRYSSSSSSKPSDGSRNFDASSQTPAKGVSSGDKREGKSSKRRGKDSNGRNGSKSNQHAAFSRLPSVPSTQHLQPHDVHVASFFSIHRPISVSTTVPPPSSAEAFDAIFTAKKSSKSDPADVILTLSSAVQNMENSAYQLGEHDESTNILSRGFNELEGQHLDGMNMPELRISIEELTKRLRPFQPPPPPVPFDEAQNAAESQETSSYSTVLTIHESTHPDGRKTYEAHASPFVPTQDMDAPGAAENEAFIDAPHGSGSSYIERLRDNTGMHAISTQRRRKLKMKKHKYKKLLRRTRTLRRKLDKA</sequence>
<organism evidence="7 8">
    <name type="scientific">Aspergillus clavatus (strain ATCC 1007 / CBS 513.65 / DSM 816 / NCTC 3887 / NRRL 1 / QM 1276 / 107)</name>
    <dbReference type="NCBI Taxonomy" id="344612"/>
    <lineage>
        <taxon>Eukaryota</taxon>
        <taxon>Fungi</taxon>
        <taxon>Dikarya</taxon>
        <taxon>Ascomycota</taxon>
        <taxon>Pezizomycotina</taxon>
        <taxon>Eurotiomycetes</taxon>
        <taxon>Eurotiomycetidae</taxon>
        <taxon>Eurotiales</taxon>
        <taxon>Aspergillaceae</taxon>
        <taxon>Aspergillus</taxon>
        <taxon>Aspergillus subgen. Fumigati</taxon>
    </lineage>
</organism>
<keyword evidence="8" id="KW-1185">Reference proteome</keyword>
<dbReference type="InterPro" id="IPR013177">
    <property type="entry name" value="Ribosomal_mS38_C"/>
</dbReference>
<dbReference type="KEGG" id="act:ACLA_040250"/>
<dbReference type="EMBL" id="DS027056">
    <property type="protein sequence ID" value="EAW09809.1"/>
    <property type="molecule type" value="Genomic_DNA"/>
</dbReference>
<dbReference type="VEuPathDB" id="FungiDB:ACLA_040250"/>